<dbReference type="Proteomes" id="UP000033636">
    <property type="component" value="Unassembled WGS sequence"/>
</dbReference>
<proteinExistence type="predicted"/>
<accession>A0ACC6V0P6</accession>
<gene>
    <name evidence="1" type="ORF">TU35_005200</name>
</gene>
<evidence type="ECO:0000313" key="2">
    <source>
        <dbReference type="Proteomes" id="UP000033636"/>
    </source>
</evidence>
<name>A0ACC6V0P6_9CREN</name>
<dbReference type="EMBL" id="JZWT02000011">
    <property type="protein sequence ID" value="MFB6490632.1"/>
    <property type="molecule type" value="Genomic_DNA"/>
</dbReference>
<evidence type="ECO:0000313" key="1">
    <source>
        <dbReference type="EMBL" id="MFB6490632.1"/>
    </source>
</evidence>
<protein>
    <submittedName>
        <fullName evidence="1">Ribbon-helix-helix domain-containing protein</fullName>
    </submittedName>
</protein>
<reference evidence="1" key="1">
    <citation type="submission" date="2024-07" db="EMBL/GenBank/DDBJ databases">
        <title>Metagenome and Metagenome-Assembled Genomes of Archaea from a hot spring from the geothermal field of Los Azufres, Mexico.</title>
        <authorList>
            <person name="Marin-Paredes R."/>
            <person name="Martinez-Romero E."/>
            <person name="Servin-Garciduenas L.E."/>
        </authorList>
    </citation>
    <scope>NUCLEOTIDE SEQUENCE</scope>
</reference>
<sequence length="81" mass="9197">MPRNKGQDKMALISVHVPKRMLEELDDLVRRGIYPNRSEAIRAAIRELLYKESLKAAVKPQAASEAEEEEEAVEVPVLRGR</sequence>
<comment type="caution">
    <text evidence="1">The sequence shown here is derived from an EMBL/GenBank/DDBJ whole genome shotgun (WGS) entry which is preliminary data.</text>
</comment>
<organism evidence="1 2">
    <name type="scientific">Thermoproteus sp. AZ2</name>
    <dbReference type="NCBI Taxonomy" id="1609232"/>
    <lineage>
        <taxon>Archaea</taxon>
        <taxon>Thermoproteota</taxon>
        <taxon>Thermoprotei</taxon>
        <taxon>Thermoproteales</taxon>
        <taxon>Thermoproteaceae</taxon>
        <taxon>Thermoproteus</taxon>
    </lineage>
</organism>